<proteinExistence type="predicted"/>
<evidence type="ECO:0000313" key="2">
    <source>
        <dbReference type="EMBL" id="SCU76411.1"/>
    </source>
</evidence>
<feature type="compositionally biased region" description="Basic and acidic residues" evidence="1">
    <location>
        <begin position="50"/>
        <end position="61"/>
    </location>
</feature>
<feature type="compositionally biased region" description="Basic residues" evidence="1">
    <location>
        <begin position="74"/>
        <end position="84"/>
    </location>
</feature>
<evidence type="ECO:0000256" key="1">
    <source>
        <dbReference type="SAM" id="MobiDB-lite"/>
    </source>
</evidence>
<dbReference type="AlphaFoldDB" id="A0A1K0ITV5"/>
<dbReference type="EMBL" id="FMSH01000234">
    <property type="protein sequence ID" value="SCU76411.1"/>
    <property type="molecule type" value="Genomic_DNA"/>
</dbReference>
<feature type="region of interest" description="Disordered" evidence="1">
    <location>
        <begin position="50"/>
        <end position="84"/>
    </location>
</feature>
<reference evidence="2" key="1">
    <citation type="submission" date="2016-09" db="EMBL/GenBank/DDBJ databases">
        <authorList>
            <person name="Capua I."/>
            <person name="De Benedictis P."/>
            <person name="Joannis T."/>
            <person name="Lombin L.H."/>
            <person name="Cattoli G."/>
        </authorList>
    </citation>
    <scope>NUCLEOTIDE SEQUENCE</scope>
    <source>
        <strain evidence="2">B9</strain>
    </source>
</reference>
<sequence length="84" mass="9111">MSSCVSHIENKTDWVEHYLCLFRLGVATPVSCAGNKGIPDLDAMLAEARTEDGLRDMHEQAGKASDSDPQQGKPARRRGSPSRG</sequence>
<gene>
    <name evidence="2" type="ORF">CNECB9_3090004</name>
</gene>
<name>A0A1K0ITV5_CUPNE</name>
<protein>
    <submittedName>
        <fullName evidence="2">Uncharacterized protein</fullName>
    </submittedName>
</protein>
<organism evidence="2">
    <name type="scientific">Cupriavidus necator</name>
    <name type="common">Alcaligenes eutrophus</name>
    <name type="synonym">Ralstonia eutropha</name>
    <dbReference type="NCBI Taxonomy" id="106590"/>
    <lineage>
        <taxon>Bacteria</taxon>
        <taxon>Pseudomonadati</taxon>
        <taxon>Pseudomonadota</taxon>
        <taxon>Betaproteobacteria</taxon>
        <taxon>Burkholderiales</taxon>
        <taxon>Burkholderiaceae</taxon>
        <taxon>Cupriavidus</taxon>
    </lineage>
</organism>
<accession>A0A1K0ITV5</accession>